<reference evidence="2 3" key="1">
    <citation type="journal article" date="2011" name="Front. Microbiol.">
        <title>Genomic signatures of strain selection and enhancement in Bacillus atrophaeus var. globigii, a historical biowarfare simulant.</title>
        <authorList>
            <person name="Gibbons H.S."/>
            <person name="Broomall S.M."/>
            <person name="McNew L.A."/>
            <person name="Daligault H."/>
            <person name="Chapman C."/>
            <person name="Bruce D."/>
            <person name="Karavis M."/>
            <person name="Krepps M."/>
            <person name="McGregor P.A."/>
            <person name="Hong C."/>
            <person name="Park K.H."/>
            <person name="Akmal A."/>
            <person name="Feldman A."/>
            <person name="Lin J.S."/>
            <person name="Chang W.E."/>
            <person name="Higgs B.W."/>
            <person name="Demirev P."/>
            <person name="Lindquist J."/>
            <person name="Liem A."/>
            <person name="Fochler E."/>
            <person name="Read T.D."/>
            <person name="Tapia R."/>
            <person name="Johnson S."/>
            <person name="Bishop-Lilly K.A."/>
            <person name="Detter C."/>
            <person name="Han C."/>
            <person name="Sozhamannan S."/>
            <person name="Rosenzweig C.N."/>
            <person name="Skowronski E.W."/>
        </authorList>
    </citation>
    <scope>NUCLEOTIDE SEQUENCE [LARGE SCALE GENOMIC DNA]</scope>
    <source>
        <strain evidence="2 3">Y4G10-17</strain>
    </source>
</reference>
<proteinExistence type="predicted"/>
<name>A0A432WHB4_9GAMM</name>
<dbReference type="RefSeq" id="WP_126798867.1">
    <property type="nucleotide sequence ID" value="NZ_PIPO01000003.1"/>
</dbReference>
<evidence type="ECO:0000313" key="3">
    <source>
        <dbReference type="Proteomes" id="UP000287823"/>
    </source>
</evidence>
<dbReference type="Proteomes" id="UP000287823">
    <property type="component" value="Unassembled WGS sequence"/>
</dbReference>
<evidence type="ECO:0000256" key="1">
    <source>
        <dbReference type="SAM" id="MobiDB-lite"/>
    </source>
</evidence>
<feature type="compositionally biased region" description="Basic and acidic residues" evidence="1">
    <location>
        <begin position="14"/>
        <end position="38"/>
    </location>
</feature>
<sequence>MGFWKRLFSGSNQPDKDSTVGVDPTRDQKMKAEEKKSTASEGAKFSGRTEETKAQKQADPETREIVQDAEEYPKESKPRGDVDAANAGGAVKAKKSKEEQRKTQPKPAAEQKTTPHEAEPGTGKPHAGDHKEK</sequence>
<keyword evidence="3" id="KW-1185">Reference proteome</keyword>
<organism evidence="2 3">
    <name type="scientific">Aliidiomarina soli</name>
    <dbReference type="NCBI Taxonomy" id="1928574"/>
    <lineage>
        <taxon>Bacteria</taxon>
        <taxon>Pseudomonadati</taxon>
        <taxon>Pseudomonadota</taxon>
        <taxon>Gammaproteobacteria</taxon>
        <taxon>Alteromonadales</taxon>
        <taxon>Idiomarinaceae</taxon>
        <taxon>Aliidiomarina</taxon>
    </lineage>
</organism>
<feature type="region of interest" description="Disordered" evidence="1">
    <location>
        <begin position="1"/>
        <end position="133"/>
    </location>
</feature>
<comment type="caution">
    <text evidence="2">The sequence shown here is derived from an EMBL/GenBank/DDBJ whole genome shotgun (WGS) entry which is preliminary data.</text>
</comment>
<dbReference type="EMBL" id="PIPO01000003">
    <property type="protein sequence ID" value="RUO33145.1"/>
    <property type="molecule type" value="Genomic_DNA"/>
</dbReference>
<gene>
    <name evidence="2" type="ORF">CWE14_07925</name>
</gene>
<protein>
    <submittedName>
        <fullName evidence="2">Uncharacterized protein</fullName>
    </submittedName>
</protein>
<dbReference type="AlphaFoldDB" id="A0A432WHB4"/>
<accession>A0A432WHB4</accession>
<feature type="compositionally biased region" description="Basic and acidic residues" evidence="1">
    <location>
        <begin position="47"/>
        <end position="82"/>
    </location>
</feature>
<evidence type="ECO:0000313" key="2">
    <source>
        <dbReference type="EMBL" id="RUO33145.1"/>
    </source>
</evidence>